<dbReference type="Proteomes" id="UP000234681">
    <property type="component" value="Chromosome 18"/>
</dbReference>
<proteinExistence type="predicted"/>
<dbReference type="EMBL" id="CH473974">
    <property type="protein sequence ID" value="EDL76480.1"/>
    <property type="molecule type" value="Genomic_DNA"/>
</dbReference>
<organism evidence="1 2">
    <name type="scientific">Rattus norvegicus</name>
    <name type="common">Rat</name>
    <dbReference type="NCBI Taxonomy" id="10116"/>
    <lineage>
        <taxon>Eukaryota</taxon>
        <taxon>Metazoa</taxon>
        <taxon>Chordata</taxon>
        <taxon>Craniata</taxon>
        <taxon>Vertebrata</taxon>
        <taxon>Euteleostomi</taxon>
        <taxon>Mammalia</taxon>
        <taxon>Eutheria</taxon>
        <taxon>Euarchontoglires</taxon>
        <taxon>Glires</taxon>
        <taxon>Rodentia</taxon>
        <taxon>Myomorpha</taxon>
        <taxon>Muroidea</taxon>
        <taxon>Muridae</taxon>
        <taxon>Murinae</taxon>
        <taxon>Rattus</taxon>
    </lineage>
</organism>
<evidence type="ECO:0000313" key="2">
    <source>
        <dbReference type="Proteomes" id="UP000234681"/>
    </source>
</evidence>
<reference evidence="2" key="1">
    <citation type="submission" date="2005-09" db="EMBL/GenBank/DDBJ databases">
        <authorList>
            <person name="Mural R.J."/>
            <person name="Li P.W."/>
            <person name="Adams M.D."/>
            <person name="Amanatides P.G."/>
            <person name="Baden-Tillson H."/>
            <person name="Barnstead M."/>
            <person name="Chin S.H."/>
            <person name="Dew I."/>
            <person name="Evans C.A."/>
            <person name="Ferriera S."/>
            <person name="Flanigan M."/>
            <person name="Fosler C."/>
            <person name="Glodek A."/>
            <person name="Gu Z."/>
            <person name="Holt R.A."/>
            <person name="Jennings D."/>
            <person name="Kraft C.L."/>
            <person name="Lu F."/>
            <person name="Nguyen T."/>
            <person name="Nusskern D.R."/>
            <person name="Pfannkoch C.M."/>
            <person name="Sitter C."/>
            <person name="Sutton G.G."/>
            <person name="Venter J.C."/>
            <person name="Wang Z."/>
            <person name="Woodage T."/>
            <person name="Zheng X.H."/>
            <person name="Zhong F."/>
        </authorList>
    </citation>
    <scope>NUCLEOTIDE SEQUENCE [LARGE SCALE GENOMIC DNA]</scope>
    <source>
        <strain>BN</strain>
        <strain evidence="2">Sprague-Dawley</strain>
    </source>
</reference>
<sequence length="13" mass="1644">MKRWTDHKDKQNG</sequence>
<accession>A6J3J7</accession>
<gene>
    <name evidence="1" type="ORF">rCG_49300</name>
</gene>
<name>A6J3J7_RAT</name>
<evidence type="ECO:0000313" key="1">
    <source>
        <dbReference type="EMBL" id="EDL76480.1"/>
    </source>
</evidence>
<feature type="non-terminal residue" evidence="1">
    <location>
        <position position="13"/>
    </location>
</feature>
<protein>
    <submittedName>
        <fullName evidence="1">RCG49300</fullName>
    </submittedName>
</protein>